<dbReference type="Proteomes" id="UP000298159">
    <property type="component" value="Unassembled WGS sequence"/>
</dbReference>
<evidence type="ECO:0000313" key="3">
    <source>
        <dbReference type="EMBL" id="TGN79464.1"/>
    </source>
</evidence>
<protein>
    <submittedName>
        <fullName evidence="3">ATP-binding protein</fullName>
    </submittedName>
</protein>
<accession>A0A4Z1DBV4</accession>
<dbReference type="InterPro" id="IPR050267">
    <property type="entry name" value="Anti-sigma-factor_SerPK"/>
</dbReference>
<dbReference type="EMBL" id="SRRT01000002">
    <property type="protein sequence ID" value="TGN79464.1"/>
    <property type="molecule type" value="Genomic_DNA"/>
</dbReference>
<dbReference type="GeneID" id="95447438"/>
<dbReference type="CDD" id="cd16936">
    <property type="entry name" value="HATPase_RsbW-like"/>
    <property type="match status" value="1"/>
</dbReference>
<keyword evidence="1" id="KW-0808">Transferase</keyword>
<dbReference type="PANTHER" id="PTHR35526:SF3">
    <property type="entry name" value="ANTI-SIGMA-F FACTOR RSBW"/>
    <property type="match status" value="1"/>
</dbReference>
<dbReference type="Gene3D" id="3.30.565.10">
    <property type="entry name" value="Histidine kinase-like ATPase, C-terminal domain"/>
    <property type="match status" value="1"/>
</dbReference>
<keyword evidence="4" id="KW-1185">Reference proteome</keyword>
<sequence>METTTRACARIVLSAADIDRWPDASDIRLPAAAKCRSRSLTVYFPAMDRAVPICRHLSGLWLEEQGLADRDVRYTTLLVTTELATNAIVHTDSTVIIASLRRNRTHLRVQVRDQGRTATEKHWHKVPGFGRGLGIVAGCTREFGTHVDDDGARTIWATVALTAH</sequence>
<reference evidence="3 4" key="1">
    <citation type="submission" date="2019-04" db="EMBL/GenBank/DDBJ databases">
        <title>Streptomyces sp. nov. Bv016 isolated from bark of Buahinia variegata.</title>
        <authorList>
            <person name="Kanchanasin P."/>
            <person name="Tanasupawat S."/>
            <person name="Yuki M."/>
            <person name="Kudo T."/>
        </authorList>
    </citation>
    <scope>NUCLEOTIDE SEQUENCE [LARGE SCALE GENOMIC DNA]</scope>
    <source>
        <strain evidence="3 4">Bv016</strain>
    </source>
</reference>
<evidence type="ECO:0000259" key="2">
    <source>
        <dbReference type="Pfam" id="PF13581"/>
    </source>
</evidence>
<evidence type="ECO:0000313" key="4">
    <source>
        <dbReference type="Proteomes" id="UP000298159"/>
    </source>
</evidence>
<keyword evidence="3" id="KW-0547">Nucleotide-binding</keyword>
<organism evidence="3 4">
    <name type="scientific">Streptomyces bauhiniae</name>
    <dbReference type="NCBI Taxonomy" id="2340725"/>
    <lineage>
        <taxon>Bacteria</taxon>
        <taxon>Bacillati</taxon>
        <taxon>Actinomycetota</taxon>
        <taxon>Actinomycetes</taxon>
        <taxon>Kitasatosporales</taxon>
        <taxon>Streptomycetaceae</taxon>
        <taxon>Streptomyces</taxon>
    </lineage>
</organism>
<keyword evidence="1" id="KW-0418">Kinase</keyword>
<dbReference type="InterPro" id="IPR003594">
    <property type="entry name" value="HATPase_dom"/>
</dbReference>
<dbReference type="AlphaFoldDB" id="A0A4Z1DBV4"/>
<dbReference type="SUPFAM" id="SSF55874">
    <property type="entry name" value="ATPase domain of HSP90 chaperone/DNA topoisomerase II/histidine kinase"/>
    <property type="match status" value="1"/>
</dbReference>
<comment type="caution">
    <text evidence="3">The sequence shown here is derived from an EMBL/GenBank/DDBJ whole genome shotgun (WGS) entry which is preliminary data.</text>
</comment>
<dbReference type="RefSeq" id="WP_135784804.1">
    <property type="nucleotide sequence ID" value="NZ_SRRT01000002.1"/>
</dbReference>
<feature type="domain" description="Histidine kinase/HSP90-like ATPase" evidence="2">
    <location>
        <begin position="45"/>
        <end position="151"/>
    </location>
</feature>
<keyword evidence="1" id="KW-0723">Serine/threonine-protein kinase</keyword>
<keyword evidence="3" id="KW-0067">ATP-binding</keyword>
<dbReference type="GO" id="GO:0005524">
    <property type="term" value="F:ATP binding"/>
    <property type="evidence" value="ECO:0007669"/>
    <property type="project" value="UniProtKB-KW"/>
</dbReference>
<name>A0A4Z1DBV4_9ACTN</name>
<dbReference type="Pfam" id="PF13581">
    <property type="entry name" value="HATPase_c_2"/>
    <property type="match status" value="1"/>
</dbReference>
<dbReference type="GO" id="GO:0004674">
    <property type="term" value="F:protein serine/threonine kinase activity"/>
    <property type="evidence" value="ECO:0007669"/>
    <property type="project" value="UniProtKB-KW"/>
</dbReference>
<evidence type="ECO:0000256" key="1">
    <source>
        <dbReference type="ARBA" id="ARBA00022527"/>
    </source>
</evidence>
<proteinExistence type="predicted"/>
<dbReference type="InterPro" id="IPR036890">
    <property type="entry name" value="HATPase_C_sf"/>
</dbReference>
<gene>
    <name evidence="3" type="ORF">E5083_07505</name>
</gene>
<dbReference type="PANTHER" id="PTHR35526">
    <property type="entry name" value="ANTI-SIGMA-F FACTOR RSBW-RELATED"/>
    <property type="match status" value="1"/>
</dbReference>